<dbReference type="PANTHER" id="PTHR30290">
    <property type="entry name" value="PERIPLASMIC BINDING COMPONENT OF ABC TRANSPORTER"/>
    <property type="match status" value="1"/>
</dbReference>
<dbReference type="InterPro" id="IPR039424">
    <property type="entry name" value="SBP_5"/>
</dbReference>
<dbReference type="GO" id="GO:1904680">
    <property type="term" value="F:peptide transmembrane transporter activity"/>
    <property type="evidence" value="ECO:0007669"/>
    <property type="project" value="TreeGrafter"/>
</dbReference>
<accession>A0A2U2CIF6</accession>
<dbReference type="InterPro" id="IPR030678">
    <property type="entry name" value="Peptide/Ni-bd"/>
</dbReference>
<dbReference type="PIRSF" id="PIRSF002741">
    <property type="entry name" value="MppA"/>
    <property type="match status" value="1"/>
</dbReference>
<dbReference type="CDD" id="cd08497">
    <property type="entry name" value="MbnE-like"/>
    <property type="match status" value="1"/>
</dbReference>
<dbReference type="OrthoDB" id="9803988at2"/>
<evidence type="ECO:0000256" key="3">
    <source>
        <dbReference type="ARBA" id="ARBA00022729"/>
    </source>
</evidence>
<dbReference type="GO" id="GO:0015833">
    <property type="term" value="P:peptide transport"/>
    <property type="evidence" value="ECO:0007669"/>
    <property type="project" value="TreeGrafter"/>
</dbReference>
<dbReference type="RefSeq" id="WP_109531410.1">
    <property type="nucleotide sequence ID" value="NZ_QEYD01000001.1"/>
</dbReference>
<dbReference type="GO" id="GO:0043190">
    <property type="term" value="C:ATP-binding cassette (ABC) transporter complex"/>
    <property type="evidence" value="ECO:0007669"/>
    <property type="project" value="InterPro"/>
</dbReference>
<comment type="similarity">
    <text evidence="2">Belongs to the bacterial solute-binding protein 5 family.</text>
</comment>
<feature type="domain" description="Solute-binding protein family 5" evidence="4">
    <location>
        <begin position="138"/>
        <end position="553"/>
    </location>
</feature>
<evidence type="ECO:0000256" key="1">
    <source>
        <dbReference type="ARBA" id="ARBA00004418"/>
    </source>
</evidence>
<reference evidence="5 6" key="1">
    <citation type="submission" date="2018-05" db="EMBL/GenBank/DDBJ databases">
        <title>Pararhodobacter marina sp. nov., isolated from deep-sea water of the Indian Ocean.</title>
        <authorList>
            <person name="Lai Q.Sr."/>
            <person name="Liu X."/>
            <person name="Shao Z."/>
        </authorList>
    </citation>
    <scope>NUCLEOTIDE SEQUENCE [LARGE SCALE GENOMIC DNA]</scope>
    <source>
        <strain evidence="5 6">CIC4N-9</strain>
    </source>
</reference>
<evidence type="ECO:0000259" key="4">
    <source>
        <dbReference type="Pfam" id="PF00496"/>
    </source>
</evidence>
<sequence length="651" mass="73643">MTRSAARAQTYDPMPLIRCLIGGAALALGGMVVAGQAVGQESGDRPAQPDLIRTYAYSFYGDLSYPADFPHFTYVNPDAPVGGEYSEHASGTFDSLNPYSRRGRAGRYSQSIYESLLETGGPFGDAAPADAYGEYYCLLCESLEYPESKDWVIFHLRPEARFSDGTPVTAQDVVFTHNLFLEQGLPSYASGVRQRVVNAEAIDDLTVRFEFAEGISRRSLIDQVGSTPVFSRAWYEETGARLDEPRFEISPGSGPYMLDSYEVNRRIVYRRNPDYWGWDLPQNQGRHNYETIRVEYFSDDAAAFEAFKTGEYLFRTEGNSRQWAISYDFPAVERGWITREEVPDGTPPQPTGFVFNLARPQLQDPRVREAITLAYNFEWTNQQLQYGLMARRYSFSQGTALEATGVPEGDELALLESLGDLVPPELLTEEAYIPPEASADALQDRRNLRRANRLLQEAGWIVGEDGVRRNEAGEPMRIEFPYSTAGSATGEAIIESFLENLQAMGIQAVGQRIDPSQYTLRQRDRDYDMIFDAYVAFLDTGTGLMQRFGSEAADYSLFNPAGLASPLVDRIIDISLMAETPEERDTALRALDRVLRHERFMVPLWYSPNQWFAYWDVYRHPEEFPFLSAGVMDWWWFDAERMAELRAEGAL</sequence>
<dbReference type="GO" id="GO:0030288">
    <property type="term" value="C:outer membrane-bounded periplasmic space"/>
    <property type="evidence" value="ECO:0007669"/>
    <property type="project" value="TreeGrafter"/>
</dbReference>
<dbReference type="PANTHER" id="PTHR30290:SF64">
    <property type="entry name" value="ABC TRANSPORTER PERIPLASMIC BINDING PROTEIN"/>
    <property type="match status" value="1"/>
</dbReference>
<dbReference type="InterPro" id="IPR000914">
    <property type="entry name" value="SBP_5_dom"/>
</dbReference>
<keyword evidence="3" id="KW-0732">Signal</keyword>
<comment type="caution">
    <text evidence="5">The sequence shown here is derived from an EMBL/GenBank/DDBJ whole genome shotgun (WGS) entry which is preliminary data.</text>
</comment>
<organism evidence="5 6">
    <name type="scientific">Pararhodobacter marinus</name>
    <dbReference type="NCBI Taxonomy" id="2184063"/>
    <lineage>
        <taxon>Bacteria</taxon>
        <taxon>Pseudomonadati</taxon>
        <taxon>Pseudomonadota</taxon>
        <taxon>Alphaproteobacteria</taxon>
        <taxon>Rhodobacterales</taxon>
        <taxon>Paracoccaceae</taxon>
        <taxon>Pararhodobacter</taxon>
    </lineage>
</organism>
<dbReference type="GO" id="GO:0042884">
    <property type="term" value="P:microcin transport"/>
    <property type="evidence" value="ECO:0007669"/>
    <property type="project" value="TreeGrafter"/>
</dbReference>
<evidence type="ECO:0000256" key="2">
    <source>
        <dbReference type="ARBA" id="ARBA00005695"/>
    </source>
</evidence>
<keyword evidence="6" id="KW-1185">Reference proteome</keyword>
<dbReference type="Gene3D" id="3.40.190.10">
    <property type="entry name" value="Periplasmic binding protein-like II"/>
    <property type="match status" value="1"/>
</dbReference>
<protein>
    <submittedName>
        <fullName evidence="5">ABC transporter substrate-binding protein</fullName>
    </submittedName>
</protein>
<dbReference type="AlphaFoldDB" id="A0A2U2CIF6"/>
<proteinExistence type="inferred from homology"/>
<dbReference type="SUPFAM" id="SSF53850">
    <property type="entry name" value="Periplasmic binding protein-like II"/>
    <property type="match status" value="1"/>
</dbReference>
<dbReference type="Pfam" id="PF00496">
    <property type="entry name" value="SBP_bac_5"/>
    <property type="match status" value="1"/>
</dbReference>
<comment type="subcellular location">
    <subcellularLocation>
        <location evidence="1">Periplasm</location>
    </subcellularLocation>
</comment>
<evidence type="ECO:0000313" key="5">
    <source>
        <dbReference type="EMBL" id="PWE31609.1"/>
    </source>
</evidence>
<dbReference type="EMBL" id="QEYD01000001">
    <property type="protein sequence ID" value="PWE31609.1"/>
    <property type="molecule type" value="Genomic_DNA"/>
</dbReference>
<name>A0A2U2CIF6_9RHOB</name>
<gene>
    <name evidence="5" type="ORF">C4N9_00920</name>
</gene>
<evidence type="ECO:0000313" key="6">
    <source>
        <dbReference type="Proteomes" id="UP000244940"/>
    </source>
</evidence>
<dbReference type="GeneID" id="94363439"/>
<dbReference type="Proteomes" id="UP000244940">
    <property type="component" value="Unassembled WGS sequence"/>
</dbReference>
<dbReference type="Gene3D" id="3.10.105.10">
    <property type="entry name" value="Dipeptide-binding Protein, Domain 3"/>
    <property type="match status" value="1"/>
</dbReference>